<organism evidence="1">
    <name type="scientific">Rhizophora mucronata</name>
    <name type="common">Asiatic mangrove</name>
    <dbReference type="NCBI Taxonomy" id="61149"/>
    <lineage>
        <taxon>Eukaryota</taxon>
        <taxon>Viridiplantae</taxon>
        <taxon>Streptophyta</taxon>
        <taxon>Embryophyta</taxon>
        <taxon>Tracheophyta</taxon>
        <taxon>Spermatophyta</taxon>
        <taxon>Magnoliopsida</taxon>
        <taxon>eudicotyledons</taxon>
        <taxon>Gunneridae</taxon>
        <taxon>Pentapetalae</taxon>
        <taxon>rosids</taxon>
        <taxon>fabids</taxon>
        <taxon>Malpighiales</taxon>
        <taxon>Rhizophoraceae</taxon>
        <taxon>Rhizophora</taxon>
    </lineage>
</organism>
<reference evidence="1" key="1">
    <citation type="submission" date="2018-02" db="EMBL/GenBank/DDBJ databases">
        <title>Rhizophora mucronata_Transcriptome.</title>
        <authorList>
            <person name="Meera S.P."/>
            <person name="Sreeshan A."/>
            <person name="Augustine A."/>
        </authorList>
    </citation>
    <scope>NUCLEOTIDE SEQUENCE</scope>
    <source>
        <tissue evidence="1">Leaf</tissue>
    </source>
</reference>
<protein>
    <submittedName>
        <fullName evidence="1">Uncharacterized protein</fullName>
    </submittedName>
</protein>
<name>A0A2P2PP55_RHIMU</name>
<dbReference type="AlphaFoldDB" id="A0A2P2PP55"/>
<accession>A0A2P2PP55</accession>
<dbReference type="EMBL" id="GGEC01076048">
    <property type="protein sequence ID" value="MBX56532.1"/>
    <property type="molecule type" value="Transcribed_RNA"/>
</dbReference>
<evidence type="ECO:0000313" key="1">
    <source>
        <dbReference type="EMBL" id="MBX56532.1"/>
    </source>
</evidence>
<proteinExistence type="predicted"/>
<sequence>MINLNDFFPTHPPLYFISAMEALLP</sequence>